<dbReference type="PANTHER" id="PTHR35580">
    <property type="entry name" value="CELL SURFACE GLYCOPROTEIN (S-LAYER PROTEIN)-LIKE PROTEIN"/>
    <property type="match status" value="1"/>
</dbReference>
<feature type="compositionally biased region" description="Polar residues" evidence="1">
    <location>
        <begin position="571"/>
        <end position="580"/>
    </location>
</feature>
<keyword evidence="2" id="KW-0472">Membrane</keyword>
<feature type="compositionally biased region" description="Polar residues" evidence="1">
    <location>
        <begin position="647"/>
        <end position="667"/>
    </location>
</feature>
<feature type="compositionally biased region" description="Basic and acidic residues" evidence="1">
    <location>
        <begin position="929"/>
        <end position="941"/>
    </location>
</feature>
<feature type="region of interest" description="Disordered" evidence="1">
    <location>
        <begin position="245"/>
        <end position="281"/>
    </location>
</feature>
<feature type="transmembrane region" description="Helical" evidence="2">
    <location>
        <begin position="945"/>
        <end position="966"/>
    </location>
</feature>
<keyword evidence="2" id="KW-0812">Transmembrane</keyword>
<dbReference type="PANTHER" id="PTHR35580:SF1">
    <property type="entry name" value="PHYTASE-LIKE DOMAIN-CONTAINING PROTEIN"/>
    <property type="match status" value="1"/>
</dbReference>
<feature type="compositionally biased region" description="Low complexity" evidence="1">
    <location>
        <begin position="634"/>
        <end position="646"/>
    </location>
</feature>
<accession>W7TF77</accession>
<organism evidence="3 4">
    <name type="scientific">Nannochloropsis gaditana</name>
    <dbReference type="NCBI Taxonomy" id="72520"/>
    <lineage>
        <taxon>Eukaryota</taxon>
        <taxon>Sar</taxon>
        <taxon>Stramenopiles</taxon>
        <taxon>Ochrophyta</taxon>
        <taxon>Eustigmatophyceae</taxon>
        <taxon>Eustigmatales</taxon>
        <taxon>Monodopsidaceae</taxon>
        <taxon>Nannochloropsis</taxon>
    </lineage>
</organism>
<protein>
    <submittedName>
        <fullName evidence="3">Uncharacterized protein</fullName>
    </submittedName>
</protein>
<dbReference type="Proteomes" id="UP000019335">
    <property type="component" value="Unassembled WGS sequence"/>
</dbReference>
<evidence type="ECO:0000256" key="1">
    <source>
        <dbReference type="SAM" id="MobiDB-lite"/>
    </source>
</evidence>
<keyword evidence="2" id="KW-1133">Transmembrane helix</keyword>
<reference evidence="3 4" key="1">
    <citation type="journal article" date="2014" name="Mol. Plant">
        <title>Chromosome Scale Genome Assembly and Transcriptome Profiling of Nannochloropsis gaditana in Nitrogen Depletion.</title>
        <authorList>
            <person name="Corteggiani Carpinelli E."/>
            <person name="Telatin A."/>
            <person name="Vitulo N."/>
            <person name="Forcato C."/>
            <person name="D'Angelo M."/>
            <person name="Schiavon R."/>
            <person name="Vezzi A."/>
            <person name="Giacometti G.M."/>
            <person name="Morosinotto T."/>
            <person name="Valle G."/>
        </authorList>
    </citation>
    <scope>NUCLEOTIDE SEQUENCE [LARGE SCALE GENOMIC DNA]</scope>
    <source>
        <strain evidence="3 4">B-31</strain>
    </source>
</reference>
<comment type="caution">
    <text evidence="3">The sequence shown here is derived from an EMBL/GenBank/DDBJ whole genome shotgun (WGS) entry which is preliminary data.</text>
</comment>
<dbReference type="InterPro" id="IPR052918">
    <property type="entry name" value="Motility_Chemotaxis_Reg"/>
</dbReference>
<evidence type="ECO:0000313" key="3">
    <source>
        <dbReference type="EMBL" id="EWM22178.1"/>
    </source>
</evidence>
<dbReference type="AlphaFoldDB" id="W7TF77"/>
<feature type="compositionally biased region" description="Low complexity" evidence="1">
    <location>
        <begin position="591"/>
        <end position="602"/>
    </location>
</feature>
<feature type="compositionally biased region" description="Low complexity" evidence="1">
    <location>
        <begin position="611"/>
        <end position="622"/>
    </location>
</feature>
<dbReference type="EMBL" id="AZIL01002270">
    <property type="protein sequence ID" value="EWM22178.1"/>
    <property type="molecule type" value="Genomic_DNA"/>
</dbReference>
<evidence type="ECO:0000256" key="2">
    <source>
        <dbReference type="SAM" id="Phobius"/>
    </source>
</evidence>
<feature type="region of interest" description="Disordered" evidence="1">
    <location>
        <begin position="895"/>
        <end position="943"/>
    </location>
</feature>
<feature type="region of interest" description="Disordered" evidence="1">
    <location>
        <begin position="566"/>
        <end position="721"/>
    </location>
</feature>
<evidence type="ECO:0000313" key="4">
    <source>
        <dbReference type="Proteomes" id="UP000019335"/>
    </source>
</evidence>
<keyword evidence="4" id="KW-1185">Reference proteome</keyword>
<feature type="compositionally biased region" description="Basic and acidic residues" evidence="1">
    <location>
        <begin position="990"/>
        <end position="1009"/>
    </location>
</feature>
<feature type="region of interest" description="Disordered" evidence="1">
    <location>
        <begin position="990"/>
        <end position="1040"/>
    </location>
</feature>
<gene>
    <name evidence="3" type="ORF">Naga_100153g8</name>
</gene>
<proteinExistence type="predicted"/>
<sequence length="1040" mass="110650">MCSYKKVQGPYIRFYSNNKIPGSRTHSTRNHSVPRLISHFMRPTAPPRKHGLIASVFILVLGLGATQAQAVAGYALRISGKKWDDTAKAMAVDKVGNAYVVGDFHAESIQIGNMTFKNQGKTGQSADPSADSFLAKIDSSGDLEWAFVFGGDMDDVVQDVVVDPDGGNVFLTGTFQSEVLTFGDAGPPVYNLIYGLADEPEYNTYLMRVDAEGTVIWVTQTGDSDVGSIVVDAARDCLFLSGSFPGEPPVSEENESNFGSKFSAGLEDDDTDDGRGSGELMGKKKGGDGLFKKGSLDIYVDHYSYRTGDLMSGVTFTGDRDDVNTDMAILPKSSALLITGYFYSDVLTLDEMSVLRSENPNKRRADPTGFLARLDSIYGHVMWGQEVGEIASSPPLQVAADEASESLFITGNFLGRSILARSDGKSAGLISLSLKTGSIQWVKAVPAPASIVVDYLGFLYISGTTTKDTPFGANGGLISIGSDAGDIYVARLQAEDGTILFDRSFGGEGKRGAYSVATVGVDAENNVYLAGNYSKGSLVLGGQALDSPGTDVDGFVGRAVMGSEAPVSTLAGPNQPATAQRTKKRKKIFGKSTSTKASSKNSGWFSGNLFSPSSDSASSAAAPLPPTPQETSYDPDSPSSPSSSSPKATDTNVARPSATTPAQSLPPTSGPVASPADNPMPESETSRTPVRIPTHAPTGRPPRFRLTWAPTPSRPLGQDPLYGSSETATYSDVTATTGSQAAIYPLPPGTTNDDAALLSLLGRGKVASGGDDVLRGWDVDMVYAGPTTDVSALQTATYNVVKPYVTSFVSLPVSRLGSDRRRRVLLNQRVLPDDACANPEAPKIHLRFALQCSSDADAAHVQDSLAQVARGNLTLRSGRRTIPSSLICSLNVTSAPVPTPSPTASPQEMVPKESPRAKPSNSTTLILKDGSKKEPQTKDPPSKNVLGISLVVCLLGLVALMGVMGYRQYKRDRVIRAENDRRDMEWLRARKEQARQDGKELPEDRKATPETRGTPVSERQLPVSLTLEELSLEREEEGGP</sequence>
<dbReference type="OrthoDB" id="190685at2759"/>
<name>W7TF77_9STRA</name>
<dbReference type="SUPFAM" id="SSF101898">
    <property type="entry name" value="NHL repeat"/>
    <property type="match status" value="1"/>
</dbReference>